<dbReference type="InterPro" id="IPR000152">
    <property type="entry name" value="EGF-type_Asp/Asn_hydroxyl_site"/>
</dbReference>
<gene>
    <name evidence="14" type="ORF">PMEA_00017954</name>
</gene>
<dbReference type="Pfam" id="PF12947">
    <property type="entry name" value="EGF_3"/>
    <property type="match status" value="1"/>
</dbReference>
<dbReference type="EMBL" id="CALNXJ010000031">
    <property type="protein sequence ID" value="CAH3137171.1"/>
    <property type="molecule type" value="Genomic_DNA"/>
</dbReference>
<keyword evidence="7" id="KW-1133">Transmembrane helix</keyword>
<keyword evidence="8" id="KW-0472">Membrane</keyword>
<dbReference type="AlphaFoldDB" id="A0AAU9X5K9"/>
<dbReference type="Gene3D" id="2.10.25.10">
    <property type="entry name" value="Laminin"/>
    <property type="match status" value="1"/>
</dbReference>
<evidence type="ECO:0000313" key="14">
    <source>
        <dbReference type="EMBL" id="CAH3137171.1"/>
    </source>
</evidence>
<dbReference type="SMART" id="SM00179">
    <property type="entry name" value="EGF_CA"/>
    <property type="match status" value="1"/>
</dbReference>
<dbReference type="InterPro" id="IPR024731">
    <property type="entry name" value="NELL2-like_EGF"/>
</dbReference>
<sequence length="354" mass="35250">MLIVDVNECKKGLHGCHADATCNNTEGSYNCFCKVGFAGDGRNSCIEFKAVFTNLGSTAAGGPSSIGSHYTGQDHDGQVTVSSGIQLWTVPYTGEYRIEAIGGAGWYGKNSVVQNGGRGAKLTGNFILTKDEIIRILVGHKGKRGPNSKTTTGGGGGTFVVRGSNTPLIIAGGGGGIKNMSEQHSGCDASLSTTGNAGYSSPLGSGGTGGNGGGSAGNRPARIRLSYSLRQSIEKHRTKLLIKENRSLEIFFFALGGGGGGFYGNGGGGGKGGKGFLNGGKGGTYNGGFGGGGSNPAYSGGAGGGGGYSGGAGGTNEDPSCGGGGGSFNSGTNQENECCYNTVGNGRVTITLIE</sequence>
<dbReference type="PROSITE" id="PS01187">
    <property type="entry name" value="EGF_CA"/>
    <property type="match status" value="1"/>
</dbReference>
<evidence type="ECO:0000256" key="12">
    <source>
        <dbReference type="SAM" id="MobiDB-lite"/>
    </source>
</evidence>
<comment type="subcellular location">
    <subcellularLocation>
        <location evidence="1">Membrane</location>
        <topology evidence="1">Single-pass type I membrane protein</topology>
    </subcellularLocation>
</comment>
<proteinExistence type="predicted"/>
<dbReference type="SUPFAM" id="SSF57196">
    <property type="entry name" value="EGF/Laminin"/>
    <property type="match status" value="1"/>
</dbReference>
<protein>
    <recommendedName>
        <fullName evidence="13">EGF-like domain-containing protein</fullName>
    </recommendedName>
</protein>
<evidence type="ECO:0000256" key="3">
    <source>
        <dbReference type="ARBA" id="ARBA00022692"/>
    </source>
</evidence>
<dbReference type="InterPro" id="IPR001881">
    <property type="entry name" value="EGF-like_Ca-bd_dom"/>
</dbReference>
<comment type="caution">
    <text evidence="14">The sequence shown here is derived from an EMBL/GenBank/DDBJ whole genome shotgun (WGS) entry which is preliminary data.</text>
</comment>
<dbReference type="CDD" id="cd00054">
    <property type="entry name" value="EGF_CA"/>
    <property type="match status" value="1"/>
</dbReference>
<evidence type="ECO:0000256" key="9">
    <source>
        <dbReference type="ARBA" id="ARBA00023157"/>
    </source>
</evidence>
<dbReference type="GO" id="GO:0048513">
    <property type="term" value="P:animal organ development"/>
    <property type="evidence" value="ECO:0007669"/>
    <property type="project" value="UniProtKB-ARBA"/>
</dbReference>
<evidence type="ECO:0000256" key="10">
    <source>
        <dbReference type="ARBA" id="ARBA00023180"/>
    </source>
</evidence>
<keyword evidence="4" id="KW-0732">Signal</keyword>
<dbReference type="FunFam" id="2.10.25.10:FF:000202">
    <property type="entry name" value="Multiple epidermal growth factor-like domains 8"/>
    <property type="match status" value="1"/>
</dbReference>
<evidence type="ECO:0000256" key="4">
    <source>
        <dbReference type="ARBA" id="ARBA00022729"/>
    </source>
</evidence>
<evidence type="ECO:0000259" key="13">
    <source>
        <dbReference type="PROSITE" id="PS50026"/>
    </source>
</evidence>
<dbReference type="PANTHER" id="PTHR31535:SF3">
    <property type="entry name" value="REGULATORY PROTEIN ZESTE"/>
    <property type="match status" value="1"/>
</dbReference>
<dbReference type="PROSITE" id="PS50026">
    <property type="entry name" value="EGF_3"/>
    <property type="match status" value="1"/>
</dbReference>
<dbReference type="GO" id="GO:0005509">
    <property type="term" value="F:calcium ion binding"/>
    <property type="evidence" value="ECO:0007669"/>
    <property type="project" value="InterPro"/>
</dbReference>
<name>A0AAU9X5K9_9CNID</name>
<evidence type="ECO:0000313" key="15">
    <source>
        <dbReference type="Proteomes" id="UP001159428"/>
    </source>
</evidence>
<keyword evidence="9" id="KW-1015">Disulfide bond</keyword>
<evidence type="ECO:0000256" key="11">
    <source>
        <dbReference type="PROSITE-ProRule" id="PRU00076"/>
    </source>
</evidence>
<dbReference type="PANTHER" id="PTHR31535">
    <property type="match status" value="1"/>
</dbReference>
<evidence type="ECO:0000256" key="5">
    <source>
        <dbReference type="ARBA" id="ARBA00022737"/>
    </source>
</evidence>
<dbReference type="PROSITE" id="PS00010">
    <property type="entry name" value="ASX_HYDROXYL"/>
    <property type="match status" value="1"/>
</dbReference>
<feature type="compositionally biased region" description="Gly residues" evidence="12">
    <location>
        <begin position="204"/>
        <end position="216"/>
    </location>
</feature>
<evidence type="ECO:0000256" key="6">
    <source>
        <dbReference type="ARBA" id="ARBA00022837"/>
    </source>
</evidence>
<keyword evidence="5" id="KW-0677">Repeat</keyword>
<dbReference type="GO" id="GO:0048731">
    <property type="term" value="P:system development"/>
    <property type="evidence" value="ECO:0007669"/>
    <property type="project" value="UniProtKB-ARBA"/>
</dbReference>
<evidence type="ECO:0000256" key="1">
    <source>
        <dbReference type="ARBA" id="ARBA00004479"/>
    </source>
</evidence>
<keyword evidence="3" id="KW-0812">Transmembrane</keyword>
<reference evidence="14 15" key="1">
    <citation type="submission" date="2022-05" db="EMBL/GenBank/DDBJ databases">
        <authorList>
            <consortium name="Genoscope - CEA"/>
            <person name="William W."/>
        </authorList>
    </citation>
    <scope>NUCLEOTIDE SEQUENCE [LARGE SCALE GENOMIC DNA]</scope>
</reference>
<keyword evidence="10" id="KW-0325">Glycoprotein</keyword>
<feature type="domain" description="EGF-like" evidence="13">
    <location>
        <begin position="5"/>
        <end position="46"/>
    </location>
</feature>
<comment type="caution">
    <text evidence="11">Lacks conserved residue(s) required for the propagation of feature annotation.</text>
</comment>
<dbReference type="GO" id="GO:0016020">
    <property type="term" value="C:membrane"/>
    <property type="evidence" value="ECO:0007669"/>
    <property type="project" value="UniProtKB-SubCell"/>
</dbReference>
<dbReference type="InterPro" id="IPR018097">
    <property type="entry name" value="EGF_Ca-bd_CS"/>
</dbReference>
<feature type="region of interest" description="Disordered" evidence="12">
    <location>
        <begin position="198"/>
        <end position="219"/>
    </location>
</feature>
<evidence type="ECO:0000256" key="8">
    <source>
        <dbReference type="ARBA" id="ARBA00023136"/>
    </source>
</evidence>
<organism evidence="14 15">
    <name type="scientific">Pocillopora meandrina</name>
    <dbReference type="NCBI Taxonomy" id="46732"/>
    <lineage>
        <taxon>Eukaryota</taxon>
        <taxon>Metazoa</taxon>
        <taxon>Cnidaria</taxon>
        <taxon>Anthozoa</taxon>
        <taxon>Hexacorallia</taxon>
        <taxon>Scleractinia</taxon>
        <taxon>Astrocoeniina</taxon>
        <taxon>Pocilloporidae</taxon>
        <taxon>Pocillopora</taxon>
    </lineage>
</organism>
<dbReference type="InterPro" id="IPR000742">
    <property type="entry name" value="EGF"/>
</dbReference>
<evidence type="ECO:0000256" key="2">
    <source>
        <dbReference type="ARBA" id="ARBA00022536"/>
    </source>
</evidence>
<dbReference type="SMART" id="SM00181">
    <property type="entry name" value="EGF"/>
    <property type="match status" value="1"/>
</dbReference>
<evidence type="ECO:0000256" key="7">
    <source>
        <dbReference type="ARBA" id="ARBA00022989"/>
    </source>
</evidence>
<keyword evidence="6" id="KW-0106">Calcium</keyword>
<keyword evidence="15" id="KW-1185">Reference proteome</keyword>
<dbReference type="Proteomes" id="UP001159428">
    <property type="component" value="Unassembled WGS sequence"/>
</dbReference>
<keyword evidence="2 11" id="KW-0245">EGF-like domain</keyword>
<accession>A0AAU9X5K9</accession>
<dbReference type="PROSITE" id="PS01186">
    <property type="entry name" value="EGF_2"/>
    <property type="match status" value="1"/>
</dbReference>